<feature type="transmembrane region" description="Helical" evidence="1">
    <location>
        <begin position="29"/>
        <end position="47"/>
    </location>
</feature>
<organism evidence="2">
    <name type="scientific">Caldilineaceae bacterium SB0662_bin_9</name>
    <dbReference type="NCBI Taxonomy" id="2605258"/>
    <lineage>
        <taxon>Bacteria</taxon>
        <taxon>Bacillati</taxon>
        <taxon>Chloroflexota</taxon>
        <taxon>Caldilineae</taxon>
        <taxon>Caldilineales</taxon>
        <taxon>Caldilineaceae</taxon>
    </lineage>
</organism>
<accession>A0A6B1DQQ3</accession>
<evidence type="ECO:0000313" key="2">
    <source>
        <dbReference type="EMBL" id="MYD89688.1"/>
    </source>
</evidence>
<sequence>MTGEGAPAWAYKPTRLDRITAWPFEGGPLRVVGFMVLLLAFVVVLSLPGERYQARQRAALVALCANAPATSDGRRGDHHAGTVVDRPTAAGYWGDNDGPNRPLGQVVFVQVDGRAAPIGVRGLPGNLPAGTPLRFCAAADGARLYGEPSGPFDAVMWLRDGSP</sequence>
<dbReference type="AlphaFoldDB" id="A0A6B1DQQ3"/>
<reference evidence="2" key="1">
    <citation type="submission" date="2019-09" db="EMBL/GenBank/DDBJ databases">
        <title>Characterisation of the sponge microbiome using genome-centric metagenomics.</title>
        <authorList>
            <person name="Engelberts J.P."/>
            <person name="Robbins S.J."/>
            <person name="De Goeij J.M."/>
            <person name="Aranda M."/>
            <person name="Bell S.C."/>
            <person name="Webster N.S."/>
        </authorList>
    </citation>
    <scope>NUCLEOTIDE SEQUENCE</scope>
    <source>
        <strain evidence="2">SB0662_bin_9</strain>
    </source>
</reference>
<keyword evidence="1" id="KW-1133">Transmembrane helix</keyword>
<evidence type="ECO:0000256" key="1">
    <source>
        <dbReference type="SAM" id="Phobius"/>
    </source>
</evidence>
<keyword evidence="1" id="KW-0472">Membrane</keyword>
<protein>
    <submittedName>
        <fullName evidence="2">Uncharacterized protein</fullName>
    </submittedName>
</protein>
<comment type="caution">
    <text evidence="2">The sequence shown here is derived from an EMBL/GenBank/DDBJ whole genome shotgun (WGS) entry which is preliminary data.</text>
</comment>
<name>A0A6B1DQQ3_9CHLR</name>
<keyword evidence="1" id="KW-0812">Transmembrane</keyword>
<gene>
    <name evidence="2" type="ORF">F4Y08_05025</name>
</gene>
<dbReference type="EMBL" id="VXPY01000032">
    <property type="protein sequence ID" value="MYD89688.1"/>
    <property type="molecule type" value="Genomic_DNA"/>
</dbReference>
<proteinExistence type="predicted"/>